<dbReference type="EMBL" id="CDMY01000212">
    <property type="protein sequence ID" value="CEL94261.1"/>
    <property type="molecule type" value="Genomic_DNA"/>
</dbReference>
<accession>A0A0G4EFI1</accession>
<protein>
    <submittedName>
        <fullName evidence="2">Uncharacterized protein</fullName>
    </submittedName>
</protein>
<organism evidence="2 3">
    <name type="scientific">Vitrella brassicaformis (strain CCMP3155)</name>
    <dbReference type="NCBI Taxonomy" id="1169540"/>
    <lineage>
        <taxon>Eukaryota</taxon>
        <taxon>Sar</taxon>
        <taxon>Alveolata</taxon>
        <taxon>Colpodellida</taxon>
        <taxon>Vitrellaceae</taxon>
        <taxon>Vitrella</taxon>
    </lineage>
</organism>
<name>A0A0G4EFI1_VITBC</name>
<reference evidence="2 3" key="1">
    <citation type="submission" date="2014-11" db="EMBL/GenBank/DDBJ databases">
        <authorList>
            <person name="Zhu J."/>
            <person name="Qi W."/>
            <person name="Song R."/>
        </authorList>
    </citation>
    <scope>NUCLEOTIDE SEQUENCE [LARGE SCALE GENOMIC DNA]</scope>
</reference>
<proteinExistence type="predicted"/>
<sequence>MTAYVAHAGRPILDSGAARKPTRPQHPRGSPPKAAHPAHKPQAAPDQPRLLKPVQVDDWATLTALDKQDALRQDLRRRIELVKASMEVGSQETRAEVEHWKERITELRMGEGEEHRGRREEKDTLVSAINECKARQAKQRALLAERERTLAAIREANQAKKAALAHTRATVLEPARHHNRCLAHDLQQKRHQNNHQAEEDTQRRARDKDLSSVSRKRDAVEWLRHMVMDEETSLNVLHAIERKLLEHHFNSRRPRK</sequence>
<dbReference type="AlphaFoldDB" id="A0A0G4EFI1"/>
<dbReference type="InParanoid" id="A0A0G4EFI1"/>
<feature type="region of interest" description="Disordered" evidence="1">
    <location>
        <begin position="1"/>
        <end position="50"/>
    </location>
</feature>
<evidence type="ECO:0000313" key="3">
    <source>
        <dbReference type="Proteomes" id="UP000041254"/>
    </source>
</evidence>
<evidence type="ECO:0000256" key="1">
    <source>
        <dbReference type="SAM" id="MobiDB-lite"/>
    </source>
</evidence>
<keyword evidence="3" id="KW-1185">Reference proteome</keyword>
<feature type="compositionally biased region" description="Basic and acidic residues" evidence="1">
    <location>
        <begin position="196"/>
        <end position="215"/>
    </location>
</feature>
<dbReference type="Proteomes" id="UP000041254">
    <property type="component" value="Unassembled WGS sequence"/>
</dbReference>
<evidence type="ECO:0000313" key="2">
    <source>
        <dbReference type="EMBL" id="CEL94261.1"/>
    </source>
</evidence>
<gene>
    <name evidence="2" type="ORF">Vbra_7237</name>
</gene>
<feature type="compositionally biased region" description="Low complexity" evidence="1">
    <location>
        <begin position="31"/>
        <end position="48"/>
    </location>
</feature>
<feature type="region of interest" description="Disordered" evidence="1">
    <location>
        <begin position="185"/>
        <end position="215"/>
    </location>
</feature>
<dbReference type="VEuPathDB" id="CryptoDB:Vbra_7237"/>